<dbReference type="InterPro" id="IPR001849">
    <property type="entry name" value="PH_domain"/>
</dbReference>
<evidence type="ECO:0000313" key="3">
    <source>
        <dbReference type="EMBL" id="CAD7625532.1"/>
    </source>
</evidence>
<name>A0A7R9KLS8_9ACAR</name>
<feature type="compositionally biased region" description="Polar residues" evidence="1">
    <location>
        <begin position="414"/>
        <end position="429"/>
    </location>
</feature>
<dbReference type="AlphaFoldDB" id="A0A7R9KLS8"/>
<dbReference type="CDD" id="cd00821">
    <property type="entry name" value="PH"/>
    <property type="match status" value="1"/>
</dbReference>
<organism evidence="3">
    <name type="scientific">Medioppia subpectinata</name>
    <dbReference type="NCBI Taxonomy" id="1979941"/>
    <lineage>
        <taxon>Eukaryota</taxon>
        <taxon>Metazoa</taxon>
        <taxon>Ecdysozoa</taxon>
        <taxon>Arthropoda</taxon>
        <taxon>Chelicerata</taxon>
        <taxon>Arachnida</taxon>
        <taxon>Acari</taxon>
        <taxon>Acariformes</taxon>
        <taxon>Sarcoptiformes</taxon>
        <taxon>Oribatida</taxon>
        <taxon>Brachypylina</taxon>
        <taxon>Oppioidea</taxon>
        <taxon>Oppiidae</taxon>
        <taxon>Medioppia</taxon>
    </lineage>
</organism>
<accession>A0A7R9KLS8</accession>
<protein>
    <recommendedName>
        <fullName evidence="2">PH domain-containing protein</fullName>
    </recommendedName>
</protein>
<evidence type="ECO:0000313" key="4">
    <source>
        <dbReference type="Proteomes" id="UP000759131"/>
    </source>
</evidence>
<keyword evidence="4" id="KW-1185">Reference proteome</keyword>
<sequence length="569" mass="63347">MTSSSSDTTSSSMTGTSPLINKMSISIVATDPSTIKKGLLWQQRDRFFSRWKERFFVLTKDYLSCFKKGSKVGMSEMGSFMYKLTLIDVEGLNWADKKKDGVIAIRVGTEGQLLLWTNSGLDEWMFALREAVNRSKGRREALRKSQTLLPSMTGGGIWNRQKISSLHYTLGDSPLGACNTTSRLQRATSADFTSCEDANRQLRSTIHHNPTPVLNRRFQRISVLSTNIDLSLENGSAGERRSMTPHEDHNQLANRAGLPRLAPQCGGGTNNNNSQSNANVIGNCSQNSSLQSLVSLGRTTGQLMTHQFNRPSPRSLQVSPALAQRSLYAQHILSSPEIIGVNTTDNRHHQMAKSALKTATSEFSFIRPDSPLTLPHNNRVPNAANNKRPQYVRSQSCLEPQQQHRMDGPKMGTNVYNSGVNRSQSASTKQTMERMIQQSTRPSSIYGQPSLTDKSYNSMKSNHNSNYRIQEYASCGDPSIGLTNSGQTNGYMNAMNGGQRVNLRDTKSMPKRHIRHYKPSKSDTIFATTNRLHSISSSGEKSINETNVSTNDKLINRKRMQSKELFAVR</sequence>
<feature type="domain" description="PH" evidence="2">
    <location>
        <begin position="33"/>
        <end position="133"/>
    </location>
</feature>
<dbReference type="EMBL" id="OC857710">
    <property type="protein sequence ID" value="CAD7625532.1"/>
    <property type="molecule type" value="Genomic_DNA"/>
</dbReference>
<evidence type="ECO:0000259" key="2">
    <source>
        <dbReference type="PROSITE" id="PS50003"/>
    </source>
</evidence>
<dbReference type="SUPFAM" id="SSF50729">
    <property type="entry name" value="PH domain-like"/>
    <property type="match status" value="1"/>
</dbReference>
<proteinExistence type="predicted"/>
<feature type="region of interest" description="Disordered" evidence="1">
    <location>
        <begin position="400"/>
        <end position="429"/>
    </location>
</feature>
<gene>
    <name evidence="3" type="ORF">OSB1V03_LOCUS5966</name>
</gene>
<dbReference type="OrthoDB" id="8196563at2759"/>
<dbReference type="InterPro" id="IPR011993">
    <property type="entry name" value="PH-like_dom_sf"/>
</dbReference>
<dbReference type="Pfam" id="PF00169">
    <property type="entry name" value="PH"/>
    <property type="match status" value="1"/>
</dbReference>
<feature type="region of interest" description="Disordered" evidence="1">
    <location>
        <begin position="258"/>
        <end position="278"/>
    </location>
</feature>
<dbReference type="Gene3D" id="2.30.29.30">
    <property type="entry name" value="Pleckstrin-homology domain (PH domain)/Phosphotyrosine-binding domain (PTB)"/>
    <property type="match status" value="1"/>
</dbReference>
<evidence type="ECO:0000256" key="1">
    <source>
        <dbReference type="SAM" id="MobiDB-lite"/>
    </source>
</evidence>
<dbReference type="SMART" id="SM00233">
    <property type="entry name" value="PH"/>
    <property type="match status" value="1"/>
</dbReference>
<dbReference type="PROSITE" id="PS50003">
    <property type="entry name" value="PH_DOMAIN"/>
    <property type="match status" value="1"/>
</dbReference>
<reference evidence="3" key="1">
    <citation type="submission" date="2020-11" db="EMBL/GenBank/DDBJ databases">
        <authorList>
            <person name="Tran Van P."/>
        </authorList>
    </citation>
    <scope>NUCLEOTIDE SEQUENCE</scope>
</reference>
<dbReference type="Proteomes" id="UP000759131">
    <property type="component" value="Unassembled WGS sequence"/>
</dbReference>
<dbReference type="EMBL" id="CAJPIZ010003135">
    <property type="protein sequence ID" value="CAG2105962.1"/>
    <property type="molecule type" value="Genomic_DNA"/>
</dbReference>